<comment type="subcellular location">
    <subcellularLocation>
        <location evidence="1">Membrane</location>
        <topology evidence="1">Multi-pass membrane protein</topology>
    </subcellularLocation>
</comment>
<proteinExistence type="predicted"/>
<keyword evidence="7" id="KW-1185">Reference proteome</keyword>
<dbReference type="Proteomes" id="UP000184111">
    <property type="component" value="Unassembled WGS sequence"/>
</dbReference>
<gene>
    <name evidence="6" type="ORF">SAMN05216499_1195</name>
</gene>
<feature type="transmembrane region" description="Helical" evidence="5">
    <location>
        <begin position="46"/>
        <end position="64"/>
    </location>
</feature>
<dbReference type="RefSeq" id="WP_073501168.1">
    <property type="nucleotide sequence ID" value="NZ_FRBI01000019.1"/>
</dbReference>
<protein>
    <submittedName>
        <fullName evidence="6">DoxX-like family protein</fullName>
    </submittedName>
</protein>
<dbReference type="Pfam" id="PF13564">
    <property type="entry name" value="DoxX_2"/>
    <property type="match status" value="1"/>
</dbReference>
<sequence>MFISYVVVGVLLAVVLIASGRAKLIHDEKVVGGVVGLGVPEAWIPRLALLEVAAGLGLAAGVAYRPLGVAAAAGVVAYFTGALATHLRAGDVKGTPVPGALLAGGALALVLALASL</sequence>
<evidence type="ECO:0000256" key="5">
    <source>
        <dbReference type="SAM" id="Phobius"/>
    </source>
</evidence>
<evidence type="ECO:0000313" key="6">
    <source>
        <dbReference type="EMBL" id="SHN03995.1"/>
    </source>
</evidence>
<dbReference type="EMBL" id="FRBI01000019">
    <property type="protein sequence ID" value="SHN03995.1"/>
    <property type="molecule type" value="Genomic_DNA"/>
</dbReference>
<keyword evidence="4 5" id="KW-0472">Membrane</keyword>
<keyword evidence="3 5" id="KW-1133">Transmembrane helix</keyword>
<dbReference type="STRING" id="310782.SAMN05216499_1195"/>
<name>A0A1M7NJ93_9ACTN</name>
<reference evidence="6 7" key="1">
    <citation type="submission" date="2016-11" db="EMBL/GenBank/DDBJ databases">
        <authorList>
            <person name="Jaros S."/>
            <person name="Januszkiewicz K."/>
            <person name="Wedrychowicz H."/>
        </authorList>
    </citation>
    <scope>NUCLEOTIDE SEQUENCE [LARGE SCALE GENOMIC DNA]</scope>
    <source>
        <strain evidence="6 7">CGMCC 4.2025</strain>
    </source>
</reference>
<evidence type="ECO:0000256" key="2">
    <source>
        <dbReference type="ARBA" id="ARBA00022692"/>
    </source>
</evidence>
<organism evidence="6 7">
    <name type="scientific">Actinacidiphila paucisporea</name>
    <dbReference type="NCBI Taxonomy" id="310782"/>
    <lineage>
        <taxon>Bacteria</taxon>
        <taxon>Bacillati</taxon>
        <taxon>Actinomycetota</taxon>
        <taxon>Actinomycetes</taxon>
        <taxon>Kitasatosporales</taxon>
        <taxon>Streptomycetaceae</taxon>
        <taxon>Actinacidiphila</taxon>
    </lineage>
</organism>
<evidence type="ECO:0000313" key="7">
    <source>
        <dbReference type="Proteomes" id="UP000184111"/>
    </source>
</evidence>
<keyword evidence="2 5" id="KW-0812">Transmembrane</keyword>
<evidence type="ECO:0000256" key="1">
    <source>
        <dbReference type="ARBA" id="ARBA00004141"/>
    </source>
</evidence>
<dbReference type="InterPro" id="IPR032808">
    <property type="entry name" value="DoxX"/>
</dbReference>
<feature type="transmembrane region" description="Helical" evidence="5">
    <location>
        <begin position="69"/>
        <end position="89"/>
    </location>
</feature>
<accession>A0A1M7NJ93</accession>
<evidence type="ECO:0000256" key="3">
    <source>
        <dbReference type="ARBA" id="ARBA00022989"/>
    </source>
</evidence>
<dbReference type="AlphaFoldDB" id="A0A1M7NJ93"/>
<evidence type="ECO:0000256" key="4">
    <source>
        <dbReference type="ARBA" id="ARBA00023136"/>
    </source>
</evidence>
<feature type="transmembrane region" description="Helical" evidence="5">
    <location>
        <begin position="95"/>
        <end position="114"/>
    </location>
</feature>
<dbReference type="GO" id="GO:0016020">
    <property type="term" value="C:membrane"/>
    <property type="evidence" value="ECO:0007669"/>
    <property type="project" value="UniProtKB-SubCell"/>
</dbReference>